<dbReference type="InterPro" id="IPR002347">
    <property type="entry name" value="SDR_fam"/>
</dbReference>
<dbReference type="Gene3D" id="3.40.50.720">
    <property type="entry name" value="NAD(P)-binding Rossmann-like Domain"/>
    <property type="match status" value="1"/>
</dbReference>
<dbReference type="HOGENOM" id="CLU_010194_9_0_1"/>
<dbReference type="AlphaFoldDB" id="A0A0A2JME9"/>
<sequence length="253" mass="27346">MAAVTKPLILITGANQGLGFATAQQLATTGQYNLLIGARSQEKAEEAIKQLQESSIDSSLTPIIIDLDQDESITAAAKFVQDRFGSLDILINNAGINRSSNPNATLRETYREVFETNVFGVAVMTATFLPLLRASKYHDRRIVNVTSGLGQIGITYSPTSEYSARIWELPVYRSSKSAINMISAVDAVRLEKENILSVLAAPGFCRTNFGGGQGVKSAEDGARPIVRAATEGTPKELFGKLVDDENTLVEFGW</sequence>
<dbReference type="STRING" id="27334.A0A0A2JME9"/>
<accession>A0A0A2JME9</accession>
<keyword evidence="6" id="KW-1185">Reference proteome</keyword>
<keyword evidence="2" id="KW-0521">NADP</keyword>
<dbReference type="VEuPathDB" id="FungiDB:PEXP_060210"/>
<protein>
    <submittedName>
        <fullName evidence="5">Short-chain dehydrogenase/reductase SDR</fullName>
    </submittedName>
</protein>
<dbReference type="Pfam" id="PF00106">
    <property type="entry name" value="adh_short"/>
    <property type="match status" value="1"/>
</dbReference>
<comment type="similarity">
    <text evidence="1 4">Belongs to the short-chain dehydrogenases/reductases (SDR) family.</text>
</comment>
<evidence type="ECO:0000256" key="1">
    <source>
        <dbReference type="ARBA" id="ARBA00006484"/>
    </source>
</evidence>
<dbReference type="GeneID" id="27682407"/>
<dbReference type="GO" id="GO:0016491">
    <property type="term" value="F:oxidoreductase activity"/>
    <property type="evidence" value="ECO:0007669"/>
    <property type="project" value="UniProtKB-KW"/>
</dbReference>
<dbReference type="PANTHER" id="PTHR43963:SF6">
    <property type="entry name" value="CHAIN DEHYDROGENASE FAMILY PROTEIN, PUTATIVE (AFU_ORTHOLOGUE AFUA_3G15350)-RELATED"/>
    <property type="match status" value="1"/>
</dbReference>
<dbReference type="RefSeq" id="XP_016598286.1">
    <property type="nucleotide sequence ID" value="XM_016746987.1"/>
</dbReference>
<evidence type="ECO:0000256" key="3">
    <source>
        <dbReference type="ARBA" id="ARBA00023002"/>
    </source>
</evidence>
<dbReference type="EMBL" id="JQFZ01000166">
    <property type="protein sequence ID" value="KGO56559.1"/>
    <property type="molecule type" value="Genomic_DNA"/>
</dbReference>
<dbReference type="PANTHER" id="PTHR43963">
    <property type="entry name" value="CARBONYL REDUCTASE 1-RELATED"/>
    <property type="match status" value="1"/>
</dbReference>
<evidence type="ECO:0000256" key="4">
    <source>
        <dbReference type="RuleBase" id="RU000363"/>
    </source>
</evidence>
<dbReference type="Proteomes" id="UP000030143">
    <property type="component" value="Unassembled WGS sequence"/>
</dbReference>
<gene>
    <name evidence="5" type="ORF">PEX2_097170</name>
</gene>
<dbReference type="SUPFAM" id="SSF51735">
    <property type="entry name" value="NAD(P)-binding Rossmann-fold domains"/>
    <property type="match status" value="1"/>
</dbReference>
<organism evidence="5 6">
    <name type="scientific">Penicillium expansum</name>
    <name type="common">Blue mold rot fungus</name>
    <dbReference type="NCBI Taxonomy" id="27334"/>
    <lineage>
        <taxon>Eukaryota</taxon>
        <taxon>Fungi</taxon>
        <taxon>Dikarya</taxon>
        <taxon>Ascomycota</taxon>
        <taxon>Pezizomycotina</taxon>
        <taxon>Eurotiomycetes</taxon>
        <taxon>Eurotiomycetidae</taxon>
        <taxon>Eurotiales</taxon>
        <taxon>Aspergillaceae</taxon>
        <taxon>Penicillium</taxon>
    </lineage>
</organism>
<proteinExistence type="inferred from homology"/>
<comment type="caution">
    <text evidence="5">The sequence shown here is derived from an EMBL/GenBank/DDBJ whole genome shotgun (WGS) entry which is preliminary data.</text>
</comment>
<reference evidence="5 6" key="1">
    <citation type="journal article" date="2015" name="Mol. Plant Microbe Interact.">
        <title>Genome, transcriptome, and functional analyses of Penicillium expansum provide new insights into secondary metabolism and pathogenicity.</title>
        <authorList>
            <person name="Ballester A.R."/>
            <person name="Marcet-Houben M."/>
            <person name="Levin E."/>
            <person name="Sela N."/>
            <person name="Selma-Lazaro C."/>
            <person name="Carmona L."/>
            <person name="Wisniewski M."/>
            <person name="Droby S."/>
            <person name="Gonzalez-Candelas L."/>
            <person name="Gabaldon T."/>
        </authorList>
    </citation>
    <scope>NUCLEOTIDE SEQUENCE [LARGE SCALE GENOMIC DNA]</scope>
    <source>
        <strain evidence="5 6">MD-8</strain>
    </source>
</reference>
<evidence type="ECO:0000256" key="2">
    <source>
        <dbReference type="ARBA" id="ARBA00022857"/>
    </source>
</evidence>
<name>A0A0A2JME9_PENEN</name>
<dbReference type="PRINTS" id="PR00080">
    <property type="entry name" value="SDRFAMILY"/>
</dbReference>
<dbReference type="InterPro" id="IPR036291">
    <property type="entry name" value="NAD(P)-bd_dom_sf"/>
</dbReference>
<evidence type="ECO:0000313" key="5">
    <source>
        <dbReference type="EMBL" id="KGO56559.1"/>
    </source>
</evidence>
<dbReference type="PRINTS" id="PR00081">
    <property type="entry name" value="GDHRDH"/>
</dbReference>
<keyword evidence="3" id="KW-0560">Oxidoreductase</keyword>
<evidence type="ECO:0000313" key="6">
    <source>
        <dbReference type="Proteomes" id="UP000030143"/>
    </source>
</evidence>